<evidence type="ECO:0000256" key="1">
    <source>
        <dbReference type="ARBA" id="ARBA00022737"/>
    </source>
</evidence>
<evidence type="ECO:0000313" key="3">
    <source>
        <dbReference type="EMBL" id="CAI5739068.1"/>
    </source>
</evidence>
<dbReference type="AlphaFoldDB" id="A0AAV0USW0"/>
<gene>
    <name evidence="3" type="ORF">PDE001_LOCUS7088</name>
</gene>
<name>A0AAV0USW0_9STRA</name>
<accession>A0AAV0USW0</accession>
<dbReference type="PANTHER" id="PTHR22904:SF523">
    <property type="entry name" value="STRESS-INDUCED-PHOSPHOPROTEIN 1"/>
    <property type="match status" value="1"/>
</dbReference>
<reference evidence="3" key="1">
    <citation type="submission" date="2022-12" db="EMBL/GenBank/DDBJ databases">
        <authorList>
            <person name="Webb A."/>
        </authorList>
    </citation>
    <scope>NUCLEOTIDE SEQUENCE</scope>
    <source>
        <strain evidence="3">Pd1</strain>
    </source>
</reference>
<dbReference type="InterPro" id="IPR019734">
    <property type="entry name" value="TPR_rpt"/>
</dbReference>
<dbReference type="InterPro" id="IPR011990">
    <property type="entry name" value="TPR-like_helical_dom_sf"/>
</dbReference>
<protein>
    <submittedName>
        <fullName evidence="3">Uncharacterized protein</fullName>
    </submittedName>
</protein>
<dbReference type="SMART" id="SM00028">
    <property type="entry name" value="TPR"/>
    <property type="match status" value="3"/>
</dbReference>
<organism evidence="3 4">
    <name type="scientific">Peronospora destructor</name>
    <dbReference type="NCBI Taxonomy" id="86335"/>
    <lineage>
        <taxon>Eukaryota</taxon>
        <taxon>Sar</taxon>
        <taxon>Stramenopiles</taxon>
        <taxon>Oomycota</taxon>
        <taxon>Peronosporomycetes</taxon>
        <taxon>Peronosporales</taxon>
        <taxon>Peronosporaceae</taxon>
        <taxon>Peronospora</taxon>
    </lineage>
</organism>
<sequence>MTDLAVKVDGSFDASDISTDQAKALRQKGNEAFKCRQFQEAKTFYSQAISIQTTSHLLFGNRSAACHRLKDFYGALKDAEKAIELSPDWSKGYLRKGVACESLQQWDDAINAFDKYLRLETNFEAKKRTSEIKNPQR</sequence>
<dbReference type="GO" id="GO:0051879">
    <property type="term" value="F:Hsp90 protein binding"/>
    <property type="evidence" value="ECO:0007669"/>
    <property type="project" value="TreeGrafter"/>
</dbReference>
<dbReference type="Gene3D" id="1.25.40.10">
    <property type="entry name" value="Tetratricopeptide repeat domain"/>
    <property type="match status" value="1"/>
</dbReference>
<proteinExistence type="predicted"/>
<keyword evidence="2" id="KW-0802">TPR repeat</keyword>
<evidence type="ECO:0000256" key="2">
    <source>
        <dbReference type="ARBA" id="ARBA00022803"/>
    </source>
</evidence>
<dbReference type="EMBL" id="CANTFM010001403">
    <property type="protein sequence ID" value="CAI5739068.1"/>
    <property type="molecule type" value="Genomic_DNA"/>
</dbReference>
<dbReference type="PANTHER" id="PTHR22904">
    <property type="entry name" value="TPR REPEAT CONTAINING PROTEIN"/>
    <property type="match status" value="1"/>
</dbReference>
<dbReference type="SUPFAM" id="SSF48452">
    <property type="entry name" value="TPR-like"/>
    <property type="match status" value="1"/>
</dbReference>
<evidence type="ECO:0000313" key="4">
    <source>
        <dbReference type="Proteomes" id="UP001162029"/>
    </source>
</evidence>
<comment type="caution">
    <text evidence="3">The sequence shown here is derived from an EMBL/GenBank/DDBJ whole genome shotgun (WGS) entry which is preliminary data.</text>
</comment>
<dbReference type="Pfam" id="PF13181">
    <property type="entry name" value="TPR_8"/>
    <property type="match status" value="1"/>
</dbReference>
<keyword evidence="4" id="KW-1185">Reference proteome</keyword>
<keyword evidence="1" id="KW-0677">Repeat</keyword>
<dbReference type="Proteomes" id="UP001162029">
    <property type="component" value="Unassembled WGS sequence"/>
</dbReference>